<dbReference type="Proteomes" id="UP001281761">
    <property type="component" value="Unassembled WGS sequence"/>
</dbReference>
<reference evidence="1 2" key="1">
    <citation type="journal article" date="2022" name="bioRxiv">
        <title>Genomics of Preaxostyla Flagellates Illuminates Evolutionary Transitions and the Path Towards Mitochondrial Loss.</title>
        <authorList>
            <person name="Novak L.V.F."/>
            <person name="Treitli S.C."/>
            <person name="Pyrih J."/>
            <person name="Halakuc P."/>
            <person name="Pipaliya S.V."/>
            <person name="Vacek V."/>
            <person name="Brzon O."/>
            <person name="Soukal P."/>
            <person name="Eme L."/>
            <person name="Dacks J.B."/>
            <person name="Karnkowska A."/>
            <person name="Elias M."/>
            <person name="Hampl V."/>
        </authorList>
    </citation>
    <scope>NUCLEOTIDE SEQUENCE [LARGE SCALE GENOMIC DNA]</scope>
    <source>
        <strain evidence="1">NAU3</strain>
        <tissue evidence="1">Gut</tissue>
    </source>
</reference>
<sequence>MVSFARTIDIPSRQSHWMVATFSLLSISPCFCLFGHASILETSTPFPPKQPSFLIVVHLDTRPPFVIANTTHITRQPPDSNINIHPLSTTDKPKHSLILPNQSLLLLCPLSTVFRHRHSLRMACDLRLLPGGCLQREELWQELIRRNDRSHHALDDSLEAKAVKFLKSLDPDDEESTHAFLNSIGSNPDESSTVFVQSIVVLVSSTSKVLTAAVMKMMNTLFRHCSTKRRLALVKSTLIPQLVITLNPHSLSFTEAADIHTSLMGIVTRSFWLANPDNLGELGIEDDNEQQDVYETIFRQVLVPSEKYICHLCVNQYLFVDEDQSKFLTLLAALLEISPYYRPTMEVVLNMPVILTIPSCLAFFENDDSIWYFLSEMINAQWNWSNQGREGREMWKTVHRMLRMEGIEDVIENYRQNDRNGHCGGWIVVRSIEWNNGKGMNIPQRW</sequence>
<evidence type="ECO:0000313" key="1">
    <source>
        <dbReference type="EMBL" id="KAK2955014.1"/>
    </source>
</evidence>
<protein>
    <submittedName>
        <fullName evidence="1">Uncharacterized protein</fullName>
    </submittedName>
</protein>
<organism evidence="1 2">
    <name type="scientific">Blattamonas nauphoetae</name>
    <dbReference type="NCBI Taxonomy" id="2049346"/>
    <lineage>
        <taxon>Eukaryota</taxon>
        <taxon>Metamonada</taxon>
        <taxon>Preaxostyla</taxon>
        <taxon>Oxymonadida</taxon>
        <taxon>Blattamonas</taxon>
    </lineage>
</organism>
<comment type="caution">
    <text evidence="1">The sequence shown here is derived from an EMBL/GenBank/DDBJ whole genome shotgun (WGS) entry which is preliminary data.</text>
</comment>
<proteinExistence type="predicted"/>
<gene>
    <name evidence="1" type="ORF">BLNAU_9945</name>
</gene>
<dbReference type="EMBL" id="JARBJD010000071">
    <property type="protein sequence ID" value="KAK2955014.1"/>
    <property type="molecule type" value="Genomic_DNA"/>
</dbReference>
<accession>A0ABQ9XU52</accession>
<keyword evidence="2" id="KW-1185">Reference proteome</keyword>
<name>A0ABQ9XU52_9EUKA</name>
<evidence type="ECO:0000313" key="2">
    <source>
        <dbReference type="Proteomes" id="UP001281761"/>
    </source>
</evidence>